<comment type="caution">
    <text evidence="8">The sequence shown here is derived from an EMBL/GenBank/DDBJ whole genome shotgun (WGS) entry which is preliminary data.</text>
</comment>
<dbReference type="Pfam" id="PF02618">
    <property type="entry name" value="YceG"/>
    <property type="match status" value="1"/>
</dbReference>
<evidence type="ECO:0000313" key="8">
    <source>
        <dbReference type="EMBL" id="GGI51305.1"/>
    </source>
</evidence>
<reference evidence="8" key="2">
    <citation type="submission" date="2020-09" db="EMBL/GenBank/DDBJ databases">
        <authorList>
            <person name="Sun Q."/>
            <person name="Sedlacek I."/>
        </authorList>
    </citation>
    <scope>NUCLEOTIDE SEQUENCE</scope>
    <source>
        <strain evidence="8">CCM 8711</strain>
    </source>
</reference>
<dbReference type="Gene3D" id="3.30.1490.480">
    <property type="entry name" value="Endolytic murein transglycosylase"/>
    <property type="match status" value="1"/>
</dbReference>
<dbReference type="CDD" id="cd08010">
    <property type="entry name" value="MltG_like"/>
    <property type="match status" value="1"/>
</dbReference>
<dbReference type="Proteomes" id="UP000662074">
    <property type="component" value="Unassembled WGS sequence"/>
</dbReference>
<dbReference type="GO" id="GO:0009252">
    <property type="term" value="P:peptidoglycan biosynthetic process"/>
    <property type="evidence" value="ECO:0007669"/>
    <property type="project" value="UniProtKB-UniRule"/>
</dbReference>
<evidence type="ECO:0000256" key="4">
    <source>
        <dbReference type="ARBA" id="ARBA00023136"/>
    </source>
</evidence>
<comment type="function">
    <text evidence="7">Functions as a peptidoglycan terminase that cleaves nascent peptidoglycan strands endolytically to terminate their elongation.</text>
</comment>
<dbReference type="GO" id="GO:0005886">
    <property type="term" value="C:plasma membrane"/>
    <property type="evidence" value="ECO:0007669"/>
    <property type="project" value="UniProtKB-SubCell"/>
</dbReference>
<dbReference type="GO" id="GO:0071555">
    <property type="term" value="P:cell wall organization"/>
    <property type="evidence" value="ECO:0007669"/>
    <property type="project" value="UniProtKB-KW"/>
</dbReference>
<dbReference type="GO" id="GO:0008932">
    <property type="term" value="F:lytic endotransglycosylase activity"/>
    <property type="evidence" value="ECO:0007669"/>
    <property type="project" value="UniProtKB-UniRule"/>
</dbReference>
<keyword evidence="2 7" id="KW-0812">Transmembrane</keyword>
<comment type="similarity">
    <text evidence="7">Belongs to the transglycosylase MltG family.</text>
</comment>
<dbReference type="PANTHER" id="PTHR30518:SF2">
    <property type="entry name" value="ENDOLYTIC MUREIN TRANSGLYCOSYLASE"/>
    <property type="match status" value="1"/>
</dbReference>
<keyword evidence="6 7" id="KW-0961">Cell wall biogenesis/degradation</keyword>
<protein>
    <recommendedName>
        <fullName evidence="7">Endolytic murein transglycosylase</fullName>
        <ecNumber evidence="7">4.2.2.29</ecNumber>
    </recommendedName>
    <alternativeName>
        <fullName evidence="7">Peptidoglycan lytic transglycosylase</fullName>
    </alternativeName>
    <alternativeName>
        <fullName evidence="7">Peptidoglycan polymerization terminase</fullName>
    </alternativeName>
</protein>
<dbReference type="EC" id="4.2.2.29" evidence="7"/>
<gene>
    <name evidence="8" type="primary">yceG</name>
    <name evidence="7" type="synonym">mltG</name>
    <name evidence="8" type="ORF">GCM10011425_25170</name>
</gene>
<keyword evidence="5 7" id="KW-0456">Lyase</keyword>
<accession>A0A917N1V1</accession>
<evidence type="ECO:0000256" key="5">
    <source>
        <dbReference type="ARBA" id="ARBA00023239"/>
    </source>
</evidence>
<evidence type="ECO:0000256" key="7">
    <source>
        <dbReference type="HAMAP-Rule" id="MF_02065"/>
    </source>
</evidence>
<evidence type="ECO:0000256" key="2">
    <source>
        <dbReference type="ARBA" id="ARBA00022692"/>
    </source>
</evidence>
<keyword evidence="4 7" id="KW-0472">Membrane</keyword>
<name>A0A917N1V1_9SPHI</name>
<keyword evidence="1 7" id="KW-1003">Cell membrane</keyword>
<dbReference type="InterPro" id="IPR003770">
    <property type="entry name" value="MLTG-like"/>
</dbReference>
<evidence type="ECO:0000256" key="3">
    <source>
        <dbReference type="ARBA" id="ARBA00022989"/>
    </source>
</evidence>
<evidence type="ECO:0000256" key="1">
    <source>
        <dbReference type="ARBA" id="ARBA00022475"/>
    </source>
</evidence>
<dbReference type="NCBIfam" id="TIGR00247">
    <property type="entry name" value="endolytic transglycosylase MltG"/>
    <property type="match status" value="1"/>
</dbReference>
<keyword evidence="3 7" id="KW-1133">Transmembrane helix</keyword>
<dbReference type="RefSeq" id="WP_188417259.1">
    <property type="nucleotide sequence ID" value="NZ_BMDO01000006.1"/>
</dbReference>
<evidence type="ECO:0000256" key="6">
    <source>
        <dbReference type="ARBA" id="ARBA00023316"/>
    </source>
</evidence>
<feature type="site" description="Important for catalytic activity" evidence="7">
    <location>
        <position position="219"/>
    </location>
</feature>
<evidence type="ECO:0000313" key="9">
    <source>
        <dbReference type="Proteomes" id="UP000662074"/>
    </source>
</evidence>
<dbReference type="EMBL" id="BMDO01000006">
    <property type="protein sequence ID" value="GGI51305.1"/>
    <property type="molecule type" value="Genomic_DNA"/>
</dbReference>
<organism evidence="8 9">
    <name type="scientific">Mucilaginibacter galii</name>
    <dbReference type="NCBI Taxonomy" id="2005073"/>
    <lineage>
        <taxon>Bacteria</taxon>
        <taxon>Pseudomonadati</taxon>
        <taxon>Bacteroidota</taxon>
        <taxon>Sphingobacteriia</taxon>
        <taxon>Sphingobacteriales</taxon>
        <taxon>Sphingobacteriaceae</taxon>
        <taxon>Mucilaginibacter</taxon>
    </lineage>
</organism>
<reference evidence="8" key="1">
    <citation type="journal article" date="2014" name="Int. J. Syst. Evol. Microbiol.">
        <title>Complete genome sequence of Corynebacterium casei LMG S-19264T (=DSM 44701T), isolated from a smear-ripened cheese.</title>
        <authorList>
            <consortium name="US DOE Joint Genome Institute (JGI-PGF)"/>
            <person name="Walter F."/>
            <person name="Albersmeier A."/>
            <person name="Kalinowski J."/>
            <person name="Ruckert C."/>
        </authorList>
    </citation>
    <scope>NUCLEOTIDE SEQUENCE</scope>
    <source>
        <strain evidence="8">CCM 8711</strain>
    </source>
</reference>
<keyword evidence="9" id="KW-1185">Reference proteome</keyword>
<comment type="subcellular location">
    <subcellularLocation>
        <location evidence="7">Cell membrane</location>
        <topology evidence="7">Single-pass membrane protein</topology>
    </subcellularLocation>
</comment>
<dbReference type="HAMAP" id="MF_02065">
    <property type="entry name" value="MltG"/>
    <property type="match status" value="1"/>
</dbReference>
<dbReference type="AlphaFoldDB" id="A0A917N1V1"/>
<comment type="catalytic activity">
    <reaction evidence="7">
        <text>a peptidoglycan chain = a peptidoglycan chain with N-acetyl-1,6-anhydromuramyl-[peptide] at the reducing end + a peptidoglycan chain with N-acetylglucosamine at the non-reducing end.</text>
        <dbReference type="EC" id="4.2.2.29"/>
    </reaction>
</comment>
<proteinExistence type="inferred from homology"/>
<sequence length="345" mass="38987">MKALKFLVAFVIVAILMFSFWIYRSLHSPHAHNKNKQYIQIPHGSSPGQILIKLTSEGIISSEIPLKVYLKITGTGNKMQAGEYLFNSPITPLEVLGELNKGKLRTVKFTVPEGFTRFDIAKRITEQFPQNQPTGENGVLNLMDDVSLIKDIAPKAKNLEGYMYPNTYEFPRSVTTQAIIDKMVAEFKKVWKPEYTARALKLNMTPHQVITIASLIETESRLDTERPVIASVIYNRLKKGMPLGIDQTAVYIAKMENRWDGVINRSDLESDSPYNTRKVVGLPPGPISSISESSIKAALHPASTNYIYYVLNVEKNDKSHKFYATATAFERGKAAYQAWLQKERR</sequence>
<feature type="transmembrane region" description="Helical" evidence="7">
    <location>
        <begin position="6"/>
        <end position="26"/>
    </location>
</feature>
<dbReference type="PANTHER" id="PTHR30518">
    <property type="entry name" value="ENDOLYTIC MUREIN TRANSGLYCOSYLASE"/>
    <property type="match status" value="1"/>
</dbReference>